<protein>
    <submittedName>
        <fullName evidence="2">Uncharacterized protein</fullName>
    </submittedName>
</protein>
<gene>
    <name evidence="2" type="ORF">ebA5052</name>
</gene>
<dbReference type="KEGG" id="eba:ebA5052"/>
<keyword evidence="3" id="KW-1185">Reference proteome</keyword>
<dbReference type="AlphaFoldDB" id="Q5P124"/>
<feature type="compositionally biased region" description="Gly residues" evidence="1">
    <location>
        <begin position="37"/>
        <end position="54"/>
    </location>
</feature>
<proteinExistence type="predicted"/>
<dbReference type="Proteomes" id="UP000006552">
    <property type="component" value="Chromosome"/>
</dbReference>
<evidence type="ECO:0000313" key="2">
    <source>
        <dbReference type="EMBL" id="CAI08990.1"/>
    </source>
</evidence>
<accession>Q5P124</accession>
<evidence type="ECO:0000313" key="3">
    <source>
        <dbReference type="Proteomes" id="UP000006552"/>
    </source>
</evidence>
<sequence length="169" mass="17985">MDQPRREDDRDDDGVRPGDRSPHDADGRRRFCAQREGSGGIRADGAGKIRGGSRIGASDDDAPDETQPAPVGTDVRPDGRGHDCNAVAGRQPDPGTIGRAAGRPLQPGFGIGAEHVETRGFGSDARTPRTAADPRQGDGQREAPREAVMLANRRVTNQAEGQAQRHPVR</sequence>
<reference evidence="2 3" key="1">
    <citation type="journal article" date="2005" name="Arch. Microbiol.">
        <title>The genome sequence of an anaerobic aromatic-degrading denitrifying bacterium, strain EbN1.</title>
        <authorList>
            <person name="Rabus R."/>
            <person name="Kube M."/>
            <person name="Heider J."/>
            <person name="Beck A."/>
            <person name="Heitmann K."/>
            <person name="Widdel F."/>
            <person name="Reinhardt R."/>
        </authorList>
    </citation>
    <scope>NUCLEOTIDE SEQUENCE [LARGE SCALE GENOMIC DNA]</scope>
    <source>
        <strain evidence="2 3">EbN1</strain>
    </source>
</reference>
<feature type="compositionally biased region" description="Basic and acidic residues" evidence="1">
    <location>
        <begin position="135"/>
        <end position="145"/>
    </location>
</feature>
<feature type="region of interest" description="Disordered" evidence="1">
    <location>
        <begin position="1"/>
        <end position="146"/>
    </location>
</feature>
<name>Q5P124_AROAE</name>
<organism evidence="2 3">
    <name type="scientific">Aromatoleum aromaticum (strain DSM 19018 / LMG 30748 / EbN1)</name>
    <name type="common">Azoarcus sp. (strain EbN1)</name>
    <dbReference type="NCBI Taxonomy" id="76114"/>
    <lineage>
        <taxon>Bacteria</taxon>
        <taxon>Pseudomonadati</taxon>
        <taxon>Pseudomonadota</taxon>
        <taxon>Betaproteobacteria</taxon>
        <taxon>Rhodocyclales</taxon>
        <taxon>Rhodocyclaceae</taxon>
        <taxon>Aromatoleum</taxon>
    </lineage>
</organism>
<feature type="compositionally biased region" description="Basic and acidic residues" evidence="1">
    <location>
        <begin position="1"/>
        <end position="29"/>
    </location>
</feature>
<dbReference type="EMBL" id="CR555306">
    <property type="protein sequence ID" value="CAI08990.1"/>
    <property type="molecule type" value="Genomic_DNA"/>
</dbReference>
<evidence type="ECO:0000256" key="1">
    <source>
        <dbReference type="SAM" id="MobiDB-lite"/>
    </source>
</evidence>
<dbReference type="HOGENOM" id="CLU_1575281_0_0_4"/>